<feature type="transmembrane region" description="Helical" evidence="8">
    <location>
        <begin position="298"/>
        <end position="318"/>
    </location>
</feature>
<evidence type="ECO:0000256" key="7">
    <source>
        <dbReference type="ARBA" id="ARBA00023136"/>
    </source>
</evidence>
<evidence type="ECO:0000256" key="6">
    <source>
        <dbReference type="ARBA" id="ARBA00023065"/>
    </source>
</evidence>
<dbReference type="Proteomes" id="UP000228380">
    <property type="component" value="Chromosome 3"/>
</dbReference>
<dbReference type="NCBIfam" id="TIGR00820">
    <property type="entry name" value="zip"/>
    <property type="match status" value="1"/>
</dbReference>
<evidence type="ECO:0000313" key="11">
    <source>
        <dbReference type="RefSeq" id="XP_008799796.2"/>
    </source>
</evidence>
<gene>
    <name evidence="11" type="primary">LOC103714362</name>
</gene>
<feature type="transmembrane region" description="Helical" evidence="8">
    <location>
        <begin position="121"/>
        <end position="146"/>
    </location>
</feature>
<comment type="caution">
    <text evidence="8">Lacks conserved residue(s) required for the propagation of feature annotation.</text>
</comment>
<evidence type="ECO:0000256" key="5">
    <source>
        <dbReference type="ARBA" id="ARBA00022989"/>
    </source>
</evidence>
<protein>
    <submittedName>
        <fullName evidence="11">Zinc transporter 5-like</fullName>
    </submittedName>
</protein>
<feature type="transmembrane region" description="Helical" evidence="8">
    <location>
        <begin position="80"/>
        <end position="101"/>
    </location>
</feature>
<evidence type="ECO:0000256" key="8">
    <source>
        <dbReference type="RuleBase" id="RU362088"/>
    </source>
</evidence>
<keyword evidence="5 8" id="KW-1133">Transmembrane helix</keyword>
<dbReference type="GeneID" id="103714362"/>
<accession>A0A8B7CIQ1</accession>
<evidence type="ECO:0000256" key="9">
    <source>
        <dbReference type="SAM" id="SignalP"/>
    </source>
</evidence>
<dbReference type="KEGG" id="pda:103714362"/>
<evidence type="ECO:0000256" key="2">
    <source>
        <dbReference type="ARBA" id="ARBA00006939"/>
    </source>
</evidence>
<dbReference type="InterPro" id="IPR003689">
    <property type="entry name" value="ZIP"/>
</dbReference>
<feature type="transmembrane region" description="Helical" evidence="8">
    <location>
        <begin position="49"/>
        <end position="68"/>
    </location>
</feature>
<dbReference type="Pfam" id="PF02535">
    <property type="entry name" value="Zip"/>
    <property type="match status" value="1"/>
</dbReference>
<feature type="chain" id="PRO_5034620920" evidence="9">
    <location>
        <begin position="26"/>
        <end position="354"/>
    </location>
</feature>
<dbReference type="InterPro" id="IPR004698">
    <property type="entry name" value="Zn/Fe_permease_fun/pln"/>
</dbReference>
<sequence>MTKTSALPLLLLLLTLLLLPVLARGGDCECSASEDENRDKAAARPLKIGAIFAILVSSTAGVLIPISGKWVPSLSPEKDVFFVIKAFAAGVILATAFIHILPESFERLTSPCLNEHPWQEFPFAGFIAMVSAIGTLMVDAVATGYFSRSSIWKPDSGVSDEGIGDAEQGAARVHAMHGHEHGPAALVVDDGPDEALRHRIISQVLELGIVVHSVIIGITLGTSESPSSIRPLLAALCFHQFFEGIGLGGCIVQANFRVRSMVTMMLFFALTTPVGIAVGIGISSTYDENSPTALTVEGVLDSAAAGILIYMSLVDLLAEDFRNPRVQSNWRLQLVINVSLLVGAGLMSLLGRWA</sequence>
<organism evidence="10 11">
    <name type="scientific">Phoenix dactylifera</name>
    <name type="common">Date palm</name>
    <dbReference type="NCBI Taxonomy" id="42345"/>
    <lineage>
        <taxon>Eukaryota</taxon>
        <taxon>Viridiplantae</taxon>
        <taxon>Streptophyta</taxon>
        <taxon>Embryophyta</taxon>
        <taxon>Tracheophyta</taxon>
        <taxon>Spermatophyta</taxon>
        <taxon>Magnoliopsida</taxon>
        <taxon>Liliopsida</taxon>
        <taxon>Arecaceae</taxon>
        <taxon>Coryphoideae</taxon>
        <taxon>Phoeniceae</taxon>
        <taxon>Phoenix</taxon>
    </lineage>
</organism>
<comment type="similarity">
    <text evidence="2 8">Belongs to the ZIP transporter (TC 2.A.5) family.</text>
</comment>
<dbReference type="OrthoDB" id="448280at2759"/>
<reference evidence="10" key="1">
    <citation type="journal article" date="2019" name="Nat. Commun.">
        <title>Genome-wide association mapping of date palm fruit traits.</title>
        <authorList>
            <person name="Hazzouri K.M."/>
            <person name="Gros-Balthazard M."/>
            <person name="Flowers J.M."/>
            <person name="Copetti D."/>
            <person name="Lemansour A."/>
            <person name="Lebrun M."/>
            <person name="Masmoudi K."/>
            <person name="Ferrand S."/>
            <person name="Dhar M.I."/>
            <person name="Fresquez Z.A."/>
            <person name="Rosas U."/>
            <person name="Zhang J."/>
            <person name="Talag J."/>
            <person name="Lee S."/>
            <person name="Kudrna D."/>
            <person name="Powell R.F."/>
            <person name="Leitch I.J."/>
            <person name="Krueger R.R."/>
            <person name="Wing R.A."/>
            <person name="Amiri K.M.A."/>
            <person name="Purugganan M.D."/>
        </authorList>
    </citation>
    <scope>NUCLEOTIDE SEQUENCE [LARGE SCALE GENOMIC DNA]</scope>
    <source>
        <strain evidence="10">cv. Khalas</strain>
    </source>
</reference>
<dbReference type="AlphaFoldDB" id="A0A8B7CIQ1"/>
<dbReference type="GO" id="GO:0005385">
    <property type="term" value="F:zinc ion transmembrane transporter activity"/>
    <property type="evidence" value="ECO:0007669"/>
    <property type="project" value="InterPro"/>
</dbReference>
<keyword evidence="4 8" id="KW-0812">Transmembrane</keyword>
<keyword evidence="9" id="KW-0732">Signal</keyword>
<keyword evidence="6 8" id="KW-0406">Ion transport</keyword>
<dbReference type="GO" id="GO:0005886">
    <property type="term" value="C:plasma membrane"/>
    <property type="evidence" value="ECO:0007669"/>
    <property type="project" value="TreeGrafter"/>
</dbReference>
<evidence type="ECO:0000256" key="3">
    <source>
        <dbReference type="ARBA" id="ARBA00022448"/>
    </source>
</evidence>
<feature type="transmembrane region" description="Helical" evidence="8">
    <location>
        <begin position="264"/>
        <end position="286"/>
    </location>
</feature>
<dbReference type="RefSeq" id="XP_008799796.2">
    <property type="nucleotide sequence ID" value="XM_008801574.4"/>
</dbReference>
<evidence type="ECO:0000256" key="1">
    <source>
        <dbReference type="ARBA" id="ARBA00004141"/>
    </source>
</evidence>
<keyword evidence="3 8" id="KW-0813">Transport</keyword>
<dbReference type="PANTHER" id="PTHR11040">
    <property type="entry name" value="ZINC/IRON TRANSPORTER"/>
    <property type="match status" value="1"/>
</dbReference>
<feature type="transmembrane region" description="Helical" evidence="8">
    <location>
        <begin position="330"/>
        <end position="350"/>
    </location>
</feature>
<proteinExistence type="inferred from homology"/>
<keyword evidence="10" id="KW-1185">Reference proteome</keyword>
<evidence type="ECO:0000313" key="10">
    <source>
        <dbReference type="Proteomes" id="UP000228380"/>
    </source>
</evidence>
<comment type="subcellular location">
    <subcellularLocation>
        <location evidence="1 8">Membrane</location>
        <topology evidence="1 8">Multi-pass membrane protein</topology>
    </subcellularLocation>
</comment>
<feature type="signal peptide" evidence="9">
    <location>
        <begin position="1"/>
        <end position="25"/>
    </location>
</feature>
<dbReference type="PANTHER" id="PTHR11040:SF35">
    <property type="entry name" value="ZINC TRANSPORTER 5"/>
    <property type="match status" value="1"/>
</dbReference>
<name>A0A8B7CIQ1_PHODC</name>
<evidence type="ECO:0000256" key="4">
    <source>
        <dbReference type="ARBA" id="ARBA00022692"/>
    </source>
</evidence>
<keyword evidence="7 8" id="KW-0472">Membrane</keyword>
<reference evidence="11" key="2">
    <citation type="submission" date="2025-08" db="UniProtKB">
        <authorList>
            <consortium name="RefSeq"/>
        </authorList>
    </citation>
    <scope>IDENTIFICATION</scope>
    <source>
        <tissue evidence="11">Young leaves</tissue>
    </source>
</reference>